<dbReference type="KEGG" id="mbak:MSBR3_1708"/>
<dbReference type="RefSeq" id="WP_048107691.1">
    <property type="nucleotide sequence ID" value="NZ_CP009517.1"/>
</dbReference>
<dbReference type="OrthoDB" id="135444at2157"/>
<dbReference type="Proteomes" id="UP000033066">
    <property type="component" value="Chromosome"/>
</dbReference>
<protein>
    <submittedName>
        <fullName evidence="1">Uncharacterized protein</fullName>
    </submittedName>
</protein>
<dbReference type="HOGENOM" id="CLU_1405970_0_0_2"/>
<dbReference type="EMBL" id="CP009517">
    <property type="protein sequence ID" value="AKB82286.1"/>
    <property type="molecule type" value="Genomic_DNA"/>
</dbReference>
<dbReference type="GeneID" id="24789259"/>
<reference evidence="1" key="1">
    <citation type="submission" date="2014-07" db="EMBL/GenBank/DDBJ databases">
        <title>Methanogenic archaea and the global carbon cycle.</title>
        <authorList>
            <person name="Henriksen J.R."/>
            <person name="Luke J."/>
            <person name="Reinhart S."/>
            <person name="Benedict M.N."/>
            <person name="Youngblut N.D."/>
            <person name="Metcalf M.E."/>
            <person name="Whitaker R.J."/>
            <person name="Metcalf W.W."/>
        </authorList>
    </citation>
    <scope>NUCLEOTIDE SEQUENCE [LARGE SCALE GENOMIC DNA]</scope>
    <source>
        <strain evidence="1">3</strain>
    </source>
</reference>
<dbReference type="STRING" id="1434107.MSBR3_1708"/>
<proteinExistence type="predicted"/>
<accession>A0A0E3SKG8</accession>
<organism evidence="1 2">
    <name type="scientific">Methanosarcina barkeri 3</name>
    <dbReference type="NCBI Taxonomy" id="1434107"/>
    <lineage>
        <taxon>Archaea</taxon>
        <taxon>Methanobacteriati</taxon>
        <taxon>Methanobacteriota</taxon>
        <taxon>Stenosarchaea group</taxon>
        <taxon>Methanomicrobia</taxon>
        <taxon>Methanosarcinales</taxon>
        <taxon>Methanosarcinaceae</taxon>
        <taxon>Methanosarcina</taxon>
    </lineage>
</organism>
<name>A0A0E3SKG8_METBA</name>
<gene>
    <name evidence="1" type="ORF">MSBR3_1708</name>
</gene>
<dbReference type="PATRIC" id="fig|1434107.4.peg.2205"/>
<evidence type="ECO:0000313" key="1">
    <source>
        <dbReference type="EMBL" id="AKB82286.1"/>
    </source>
</evidence>
<keyword evidence="2" id="KW-1185">Reference proteome</keyword>
<evidence type="ECO:0000313" key="2">
    <source>
        <dbReference type="Proteomes" id="UP000033066"/>
    </source>
</evidence>
<dbReference type="AlphaFoldDB" id="A0A0E3SKG8"/>
<sequence length="193" mass="21884">MTSRKTIMFGFIVLGLAGLIIYSQIVPDKKNVYQEDFKNCNFEGEFLRCKNGALYLETTNSSQTGEGIWSKNMSLSPGKISWNWNGQDLNKFSLWLKVTFSDHKSIYYVAAGSMNPQSEGEYYRDQENRRRFSPSIIISGIPLSSVERNLAEDYEKYCGPAENIKIEKLSAGFGDNSTQHQNILSISDLKIYG</sequence>